<comment type="similarity">
    <text evidence="1">Belongs to the peptidase M24B family.</text>
</comment>
<dbReference type="GO" id="GO:0070006">
    <property type="term" value="F:metalloaminopeptidase activity"/>
    <property type="evidence" value="ECO:0007669"/>
    <property type="project" value="InterPro"/>
</dbReference>
<keyword evidence="3" id="KW-0378">Hydrolase</keyword>
<accession>A0A367WAJ4</accession>
<comment type="caution">
    <text evidence="7">The sequence shown here is derived from an EMBL/GenBank/DDBJ whole genome shotgun (WGS) entry which is preliminary data.</text>
</comment>
<gene>
    <name evidence="7" type="ORF">TH19_05665</name>
</gene>
<evidence type="ECO:0000259" key="5">
    <source>
        <dbReference type="Pfam" id="PF01321"/>
    </source>
</evidence>
<dbReference type="GO" id="GO:0005737">
    <property type="term" value="C:cytoplasm"/>
    <property type="evidence" value="ECO:0007669"/>
    <property type="project" value="UniProtKB-ARBA"/>
</dbReference>
<dbReference type="InterPro" id="IPR000587">
    <property type="entry name" value="Creatinase_N"/>
</dbReference>
<dbReference type="InterPro" id="IPR050422">
    <property type="entry name" value="X-Pro_aminopeptidase_P"/>
</dbReference>
<feature type="domain" description="Peptidase M24" evidence="4">
    <location>
        <begin position="392"/>
        <end position="603"/>
    </location>
</feature>
<protein>
    <submittedName>
        <fullName evidence="7">X-Pro aminopeptidase</fullName>
    </submittedName>
</protein>
<dbReference type="Pfam" id="PF01321">
    <property type="entry name" value="Creatinase_N"/>
    <property type="match status" value="1"/>
</dbReference>
<proteinExistence type="inferred from homology"/>
<dbReference type="EMBL" id="JPWF01000003">
    <property type="protein sequence ID" value="RCK38289.1"/>
    <property type="molecule type" value="Genomic_DNA"/>
</dbReference>
<dbReference type="GO" id="GO:0046872">
    <property type="term" value="F:metal ion binding"/>
    <property type="evidence" value="ECO:0007669"/>
    <property type="project" value="UniProtKB-KW"/>
</dbReference>
<dbReference type="CDD" id="cd01085">
    <property type="entry name" value="APP"/>
    <property type="match status" value="1"/>
</dbReference>
<name>A0A367WAJ4_9PROT</name>
<dbReference type="InterPro" id="IPR032416">
    <property type="entry name" value="Peptidase_M24_C"/>
</dbReference>
<dbReference type="InterPro" id="IPR033740">
    <property type="entry name" value="Pept_M24B"/>
</dbReference>
<evidence type="ECO:0000256" key="3">
    <source>
        <dbReference type="ARBA" id="ARBA00022801"/>
    </source>
</evidence>
<organism evidence="7 8">
    <name type="scientific">Thalassospira profundimaris</name>
    <dbReference type="NCBI Taxonomy" id="502049"/>
    <lineage>
        <taxon>Bacteria</taxon>
        <taxon>Pseudomonadati</taxon>
        <taxon>Pseudomonadota</taxon>
        <taxon>Alphaproteobacteria</taxon>
        <taxon>Rhodospirillales</taxon>
        <taxon>Thalassospiraceae</taxon>
        <taxon>Thalassospira</taxon>
    </lineage>
</organism>
<dbReference type="Pfam" id="PF16189">
    <property type="entry name" value="Creatinase_N_2"/>
    <property type="match status" value="1"/>
</dbReference>
<evidence type="ECO:0000259" key="4">
    <source>
        <dbReference type="Pfam" id="PF00557"/>
    </source>
</evidence>
<dbReference type="Gene3D" id="3.40.350.10">
    <property type="entry name" value="Creatinase/prolidase N-terminal domain"/>
    <property type="match status" value="2"/>
</dbReference>
<dbReference type="SUPFAM" id="SSF53092">
    <property type="entry name" value="Creatinase/prolidase N-terminal domain"/>
    <property type="match status" value="1"/>
</dbReference>
<evidence type="ECO:0000256" key="2">
    <source>
        <dbReference type="ARBA" id="ARBA00022723"/>
    </source>
</evidence>
<dbReference type="PANTHER" id="PTHR43763:SF6">
    <property type="entry name" value="XAA-PRO AMINOPEPTIDASE 1"/>
    <property type="match status" value="1"/>
</dbReference>
<evidence type="ECO:0000313" key="8">
    <source>
        <dbReference type="Proteomes" id="UP000253226"/>
    </source>
</evidence>
<dbReference type="InterPro" id="IPR036005">
    <property type="entry name" value="Creatinase/aminopeptidase-like"/>
</dbReference>
<evidence type="ECO:0000259" key="6">
    <source>
        <dbReference type="Pfam" id="PF16188"/>
    </source>
</evidence>
<dbReference type="FunFam" id="3.90.230.10:FF:000009">
    <property type="entry name" value="xaa-Pro aminopeptidase 2"/>
    <property type="match status" value="1"/>
</dbReference>
<dbReference type="AlphaFoldDB" id="A0A367WAJ4"/>
<feature type="domain" description="Creatinase N-terminal" evidence="5">
    <location>
        <begin position="89"/>
        <end position="220"/>
    </location>
</feature>
<keyword evidence="2" id="KW-0479">Metal-binding</keyword>
<dbReference type="SUPFAM" id="SSF55920">
    <property type="entry name" value="Creatinase/aminopeptidase"/>
    <property type="match status" value="1"/>
</dbReference>
<dbReference type="Proteomes" id="UP000253226">
    <property type="component" value="Unassembled WGS sequence"/>
</dbReference>
<dbReference type="Pfam" id="PF00557">
    <property type="entry name" value="Peptidase_M24"/>
    <property type="match status" value="1"/>
</dbReference>
<dbReference type="InterPro" id="IPR000994">
    <property type="entry name" value="Pept_M24"/>
</dbReference>
<sequence>MKTRTFMTISGDAQLATLLERDNVDKDVSAVISLIDGVLAAADGDTRTDWIDLVCEAPSEELASALLALRDERKGLFKTAKADFVASDRVSAMRTYLAAKDLDGFIIPRADEHQGENVPARAERLAWMTGFTGSAGAAVVLADKAAVFVDGRYTIQVRQQVDRDLFEYRHLVDEPVVGWLHDNLKQGQKLAYDPWLHTVQQANNLRAACEGVGAELVAIDTNPIDALWHDQPAMPLGPVRPHPMEYAGKSSAEKRSQIAGLLSRLSCDSAILSAPDSIAWLLNIRGADVPQTPLALGYAIINGDASVELFMDERKLAGETGAWLRDEATLRAPGELADALKAMGNQAVRLDEATAGDWLRMQLDEAGATVRVGRDPVALPKACKNEVELEGSRKAHKRDGEKIIRYFKWLDETAINGDIDERVAADKLLSLRAEDPLFRDSSFETIPGSGPNGALCHYRNTPESNRKLTAGEIFLIDSGGQYLDGTTDITRTTIVGEPSAEHRDRFTRVLKGHIALARAVFPVGTTGQQLDTLARMPLWEAGLDFDHGTGHGVGSYLGVHEGPQRISKAANTIALKPGMVLSNEPGFYKEGEYGIRIENLIAVCEIDAPAGADRQMLGFETLTFSPIDRKLIDPQIMTADELQWLNDYHAQVYAMYADDLDEDHLEWLQMATAPIKKKAA</sequence>
<dbReference type="PANTHER" id="PTHR43763">
    <property type="entry name" value="XAA-PRO AMINOPEPTIDASE 1"/>
    <property type="match status" value="1"/>
</dbReference>
<feature type="domain" description="Peptidase M24 C-terminal" evidence="6">
    <location>
        <begin position="615"/>
        <end position="675"/>
    </location>
</feature>
<keyword evidence="7" id="KW-0031">Aminopeptidase</keyword>
<reference evidence="7 8" key="1">
    <citation type="submission" date="2014-07" db="EMBL/GenBank/DDBJ databases">
        <title>Draft genome sequence of Thalassospira profundimaris 35.</title>
        <authorList>
            <person name="Lai Q."/>
            <person name="Shao Z."/>
        </authorList>
    </citation>
    <scope>NUCLEOTIDE SEQUENCE [LARGE SCALE GENOMIC DNA]</scope>
    <source>
        <strain evidence="7 8">35</strain>
    </source>
</reference>
<dbReference type="Gene3D" id="3.90.230.10">
    <property type="entry name" value="Creatinase/methionine aminopeptidase superfamily"/>
    <property type="match status" value="1"/>
</dbReference>
<evidence type="ECO:0000313" key="7">
    <source>
        <dbReference type="EMBL" id="RCK38289.1"/>
    </source>
</evidence>
<keyword evidence="7" id="KW-0645">Protease</keyword>
<dbReference type="InterPro" id="IPR029149">
    <property type="entry name" value="Creatin/AminoP/Spt16_N"/>
</dbReference>
<evidence type="ECO:0000256" key="1">
    <source>
        <dbReference type="ARBA" id="ARBA00008766"/>
    </source>
</evidence>
<dbReference type="Pfam" id="PF16188">
    <property type="entry name" value="Peptidase_M24_C"/>
    <property type="match status" value="1"/>
</dbReference>